<comment type="caution">
    <text evidence="4">The sequence shown here is derived from an EMBL/GenBank/DDBJ whole genome shotgun (WGS) entry which is preliminary data.</text>
</comment>
<feature type="region of interest" description="Disordered" evidence="2">
    <location>
        <begin position="1"/>
        <end position="28"/>
    </location>
</feature>
<feature type="compositionally biased region" description="Basic and acidic residues" evidence="2">
    <location>
        <begin position="12"/>
        <end position="28"/>
    </location>
</feature>
<feature type="transmembrane region" description="Helical" evidence="3">
    <location>
        <begin position="220"/>
        <end position="243"/>
    </location>
</feature>
<feature type="transmembrane region" description="Helical" evidence="3">
    <location>
        <begin position="249"/>
        <end position="266"/>
    </location>
</feature>
<name>A0A7C4L1C1_9CHLR</name>
<keyword evidence="1" id="KW-0175">Coiled coil</keyword>
<organism evidence="4">
    <name type="scientific">Bellilinea caldifistulae</name>
    <dbReference type="NCBI Taxonomy" id="360411"/>
    <lineage>
        <taxon>Bacteria</taxon>
        <taxon>Bacillati</taxon>
        <taxon>Chloroflexota</taxon>
        <taxon>Anaerolineae</taxon>
        <taxon>Anaerolineales</taxon>
        <taxon>Anaerolineaceae</taxon>
        <taxon>Bellilinea</taxon>
    </lineage>
</organism>
<evidence type="ECO:0000256" key="3">
    <source>
        <dbReference type="SAM" id="Phobius"/>
    </source>
</evidence>
<feature type="coiled-coil region" evidence="1">
    <location>
        <begin position="66"/>
        <end position="113"/>
    </location>
</feature>
<dbReference type="AlphaFoldDB" id="A0A7C4L1C1"/>
<sequence length="304" mass="34607">MSDQPDSSAFKPLDERIEEGNTEENEHVLPEDRPMRAVFPVLESEREKVVTKGNEFITPERIQALHERASHALERIKAEVNKIELAGQLFDKIERARQLLFEAEENFEEGERLIVEVEHRLDFIARVKQASRTVGLRLFGYELFVFLMLIAVFVITNIEPQASQINRVSPFASVNLVQFINTLLWGGFGGVVGALYALWKHIAAEQDFDPQYALWYITNPLLGIALGAFVFLVFQAGFFSLTAGIEENVTIRSALVIYVFAWVSGFKQNVVYEIVRRILDVFRVELGGKTEETQKPGSAEEERK</sequence>
<evidence type="ECO:0000256" key="2">
    <source>
        <dbReference type="SAM" id="MobiDB-lite"/>
    </source>
</evidence>
<feature type="transmembrane region" description="Helical" evidence="3">
    <location>
        <begin position="138"/>
        <end position="158"/>
    </location>
</feature>
<keyword evidence="3" id="KW-0812">Transmembrane</keyword>
<dbReference type="EMBL" id="DSXR01000052">
    <property type="protein sequence ID" value="HGS87041.1"/>
    <property type="molecule type" value="Genomic_DNA"/>
</dbReference>
<keyword evidence="3" id="KW-0472">Membrane</keyword>
<evidence type="ECO:0000313" key="4">
    <source>
        <dbReference type="EMBL" id="HGS87041.1"/>
    </source>
</evidence>
<protein>
    <submittedName>
        <fullName evidence="4">Uncharacterized protein</fullName>
    </submittedName>
</protein>
<evidence type="ECO:0000256" key="1">
    <source>
        <dbReference type="SAM" id="Coils"/>
    </source>
</evidence>
<gene>
    <name evidence="4" type="ORF">ENT17_05415</name>
</gene>
<keyword evidence="3" id="KW-1133">Transmembrane helix</keyword>
<reference evidence="4" key="1">
    <citation type="journal article" date="2020" name="mSystems">
        <title>Genome- and Community-Level Interaction Insights into Carbon Utilization and Element Cycling Functions of Hydrothermarchaeota in Hydrothermal Sediment.</title>
        <authorList>
            <person name="Zhou Z."/>
            <person name="Liu Y."/>
            <person name="Xu W."/>
            <person name="Pan J."/>
            <person name="Luo Z.H."/>
            <person name="Li M."/>
        </authorList>
    </citation>
    <scope>NUCLEOTIDE SEQUENCE [LARGE SCALE GENOMIC DNA]</scope>
    <source>
        <strain evidence="4">SpSt-556</strain>
    </source>
</reference>
<accession>A0A7C4L1C1</accession>
<feature type="transmembrane region" description="Helical" evidence="3">
    <location>
        <begin position="178"/>
        <end position="199"/>
    </location>
</feature>
<proteinExistence type="predicted"/>